<organism evidence="3 4">
    <name type="scientific">Dorcoceras hygrometricum</name>
    <dbReference type="NCBI Taxonomy" id="472368"/>
    <lineage>
        <taxon>Eukaryota</taxon>
        <taxon>Viridiplantae</taxon>
        <taxon>Streptophyta</taxon>
        <taxon>Embryophyta</taxon>
        <taxon>Tracheophyta</taxon>
        <taxon>Spermatophyta</taxon>
        <taxon>Magnoliopsida</taxon>
        <taxon>eudicotyledons</taxon>
        <taxon>Gunneridae</taxon>
        <taxon>Pentapetalae</taxon>
        <taxon>asterids</taxon>
        <taxon>lamiids</taxon>
        <taxon>Lamiales</taxon>
        <taxon>Gesneriaceae</taxon>
        <taxon>Didymocarpoideae</taxon>
        <taxon>Trichosporeae</taxon>
        <taxon>Loxocarpinae</taxon>
        <taxon>Dorcoceras</taxon>
    </lineage>
</organism>
<evidence type="ECO:0000256" key="1">
    <source>
        <dbReference type="SAM" id="Coils"/>
    </source>
</evidence>
<dbReference type="OrthoDB" id="1878267at2759"/>
<keyword evidence="1" id="KW-0175">Coiled coil</keyword>
<evidence type="ECO:0000313" key="4">
    <source>
        <dbReference type="Proteomes" id="UP000250235"/>
    </source>
</evidence>
<keyword evidence="4" id="KW-1185">Reference proteome</keyword>
<evidence type="ECO:0000313" key="3">
    <source>
        <dbReference type="EMBL" id="KZV33095.1"/>
    </source>
</evidence>
<feature type="compositionally biased region" description="Polar residues" evidence="2">
    <location>
        <begin position="213"/>
        <end position="222"/>
    </location>
</feature>
<dbReference type="PANTHER" id="PTHR46835">
    <property type="entry name" value="BASIC-LEUCINE ZIPPER (BZIP) TRANSCRIPTION FACTOR FAMILY PROTEIN-RELATED"/>
    <property type="match status" value="1"/>
</dbReference>
<name>A0A2Z7BG48_9LAMI</name>
<accession>A0A2Z7BG48</accession>
<proteinExistence type="predicted"/>
<dbReference type="PANTHER" id="PTHR46835:SF2">
    <property type="entry name" value="BZIP TRANSCRIPTION FACTOR"/>
    <property type="match status" value="1"/>
</dbReference>
<dbReference type="Proteomes" id="UP000250235">
    <property type="component" value="Unassembled WGS sequence"/>
</dbReference>
<gene>
    <name evidence="3" type="ORF">F511_03361</name>
</gene>
<protein>
    <submittedName>
        <fullName evidence="3">NAD(P)H-quinone oxidoreductase chain</fullName>
    </submittedName>
</protein>
<dbReference type="InterPro" id="IPR044797">
    <property type="entry name" value="At4g06598-like"/>
</dbReference>
<evidence type="ECO:0000256" key="2">
    <source>
        <dbReference type="SAM" id="MobiDB-lite"/>
    </source>
</evidence>
<feature type="coiled-coil region" evidence="1">
    <location>
        <begin position="140"/>
        <end position="167"/>
    </location>
</feature>
<feature type="compositionally biased region" description="Low complexity" evidence="2">
    <location>
        <begin position="202"/>
        <end position="212"/>
    </location>
</feature>
<reference evidence="3 4" key="1">
    <citation type="journal article" date="2015" name="Proc. Natl. Acad. Sci. U.S.A.">
        <title>The resurrection genome of Boea hygrometrica: A blueprint for survival of dehydration.</title>
        <authorList>
            <person name="Xiao L."/>
            <person name="Yang G."/>
            <person name="Zhang L."/>
            <person name="Yang X."/>
            <person name="Zhao S."/>
            <person name="Ji Z."/>
            <person name="Zhou Q."/>
            <person name="Hu M."/>
            <person name="Wang Y."/>
            <person name="Chen M."/>
            <person name="Xu Y."/>
            <person name="Jin H."/>
            <person name="Xiao X."/>
            <person name="Hu G."/>
            <person name="Bao F."/>
            <person name="Hu Y."/>
            <person name="Wan P."/>
            <person name="Li L."/>
            <person name="Deng X."/>
            <person name="Kuang T."/>
            <person name="Xiang C."/>
            <person name="Zhu J.K."/>
            <person name="Oliver M.J."/>
            <person name="He Y."/>
        </authorList>
    </citation>
    <scope>NUCLEOTIDE SEQUENCE [LARGE SCALE GENOMIC DNA]</scope>
    <source>
        <strain evidence="4">cv. XS01</strain>
    </source>
</reference>
<dbReference type="EMBL" id="KV006334">
    <property type="protein sequence ID" value="KZV33095.1"/>
    <property type="molecule type" value="Genomic_DNA"/>
</dbReference>
<sequence>MERSNLGTHFPFVPADSTTYAHFSPFGSKGKSWNPEGVNAHQRCSSESFLEEQPSWLDDLLNDSEIFIHKGHRRSASDSYAYIGDAAEKCSIRGKPIYESPFIGNPAPQKDVDNTSIGNKINSLDEKSDRAEGSEVSAELRFLEQQNAILVMENRALRQRLESISQEQIIKHWEQEMLEREIGRLQTLYHYRSSSNRCRLNNNNSNNIIPNNAETTSTNRTFPSEERMQGRLSSDQ</sequence>
<dbReference type="AlphaFoldDB" id="A0A2Z7BG48"/>
<feature type="region of interest" description="Disordered" evidence="2">
    <location>
        <begin position="202"/>
        <end position="236"/>
    </location>
</feature>